<comment type="caution">
    <text evidence="2">The sequence shown here is derived from an EMBL/GenBank/DDBJ whole genome shotgun (WGS) entry which is preliminary data.</text>
</comment>
<protein>
    <submittedName>
        <fullName evidence="2">Uncharacterized protein</fullName>
    </submittedName>
</protein>
<keyword evidence="3" id="KW-1185">Reference proteome</keyword>
<reference evidence="2" key="1">
    <citation type="submission" date="2021-06" db="EMBL/GenBank/DDBJ databases">
        <authorList>
            <person name="Hodson N. C."/>
            <person name="Mongue J. A."/>
            <person name="Jaron S. K."/>
        </authorList>
    </citation>
    <scope>NUCLEOTIDE SEQUENCE</scope>
</reference>
<feature type="region of interest" description="Disordered" evidence="1">
    <location>
        <begin position="1"/>
        <end position="34"/>
    </location>
</feature>
<name>A0A8J2PLI8_9HEXA</name>
<dbReference type="AlphaFoldDB" id="A0A8J2PLI8"/>
<feature type="non-terminal residue" evidence="2">
    <location>
        <position position="1"/>
    </location>
</feature>
<dbReference type="EMBL" id="CAJVCH010419287">
    <property type="protein sequence ID" value="CAG7818384.1"/>
    <property type="molecule type" value="Genomic_DNA"/>
</dbReference>
<feature type="compositionally biased region" description="Basic and acidic residues" evidence="1">
    <location>
        <begin position="25"/>
        <end position="34"/>
    </location>
</feature>
<gene>
    <name evidence="2" type="ORF">AFUS01_LOCUS28890</name>
</gene>
<evidence type="ECO:0000256" key="1">
    <source>
        <dbReference type="SAM" id="MobiDB-lite"/>
    </source>
</evidence>
<proteinExistence type="predicted"/>
<sequence>YVNEELSEVWNSESHRNETPQNGYGKHETVIAPS</sequence>
<evidence type="ECO:0000313" key="2">
    <source>
        <dbReference type="EMBL" id="CAG7818384.1"/>
    </source>
</evidence>
<accession>A0A8J2PLI8</accession>
<evidence type="ECO:0000313" key="3">
    <source>
        <dbReference type="Proteomes" id="UP000708208"/>
    </source>
</evidence>
<organism evidence="2 3">
    <name type="scientific">Allacma fusca</name>
    <dbReference type="NCBI Taxonomy" id="39272"/>
    <lineage>
        <taxon>Eukaryota</taxon>
        <taxon>Metazoa</taxon>
        <taxon>Ecdysozoa</taxon>
        <taxon>Arthropoda</taxon>
        <taxon>Hexapoda</taxon>
        <taxon>Collembola</taxon>
        <taxon>Symphypleona</taxon>
        <taxon>Sminthuridae</taxon>
        <taxon>Allacma</taxon>
    </lineage>
</organism>
<dbReference type="Proteomes" id="UP000708208">
    <property type="component" value="Unassembled WGS sequence"/>
</dbReference>